<reference evidence="2 3" key="1">
    <citation type="journal article" date="2018" name="Elife">
        <title>Firefly genomes illuminate parallel origins of bioluminescence in beetles.</title>
        <authorList>
            <person name="Fallon T.R."/>
            <person name="Lower S.E."/>
            <person name="Chang C.H."/>
            <person name="Bessho-Uehara M."/>
            <person name="Martin G.J."/>
            <person name="Bewick A.J."/>
            <person name="Behringer M."/>
            <person name="Debat H.J."/>
            <person name="Wong I."/>
            <person name="Day J.C."/>
            <person name="Suvorov A."/>
            <person name="Silva C.J."/>
            <person name="Stanger-Hall K.F."/>
            <person name="Hall D.W."/>
            <person name="Schmitz R.J."/>
            <person name="Nelson D.R."/>
            <person name="Lewis S.M."/>
            <person name="Shigenobu S."/>
            <person name="Bybee S.M."/>
            <person name="Larracuente A.M."/>
            <person name="Oba Y."/>
            <person name="Weng J.K."/>
        </authorList>
    </citation>
    <scope>NUCLEOTIDE SEQUENCE [LARGE SCALE GENOMIC DNA]</scope>
    <source>
        <strain evidence="2">1611_PpyrPB1</strain>
        <tissue evidence="2">Whole body</tissue>
    </source>
</reference>
<gene>
    <name evidence="2" type="ORF">PPYR_08438</name>
</gene>
<sequence length="194" mass="22914">MAWMTILVATMAFKYAAMIDASIPTFDFHPHLQRNTIGGKESEDPYEAYKTSHLLEDLQLQRLKQHLVDILLHPDQGVPLIYVEEYPTGEQDTESDAYYNQFPELQKDPKKELTEVPFKRSRYYRKYPWKRQNSREAYDAENRYMCQPSKDDVFRLLVALHDARQGNSRTVNFCNRRRAATAVFTNIRFLGRKK</sequence>
<comment type="caution">
    <text evidence="2">The sequence shown here is derived from an EMBL/GenBank/DDBJ whole genome shotgun (WGS) entry which is preliminary data.</text>
</comment>
<evidence type="ECO:0000256" key="1">
    <source>
        <dbReference type="SAM" id="SignalP"/>
    </source>
</evidence>
<protein>
    <submittedName>
        <fullName evidence="2">Uncharacterized protein</fullName>
    </submittedName>
</protein>
<evidence type="ECO:0000313" key="3">
    <source>
        <dbReference type="Proteomes" id="UP000327044"/>
    </source>
</evidence>
<dbReference type="InParanoid" id="A0A5N4AJG6"/>
<dbReference type="OrthoDB" id="8192724at2759"/>
<evidence type="ECO:0000313" key="2">
    <source>
        <dbReference type="EMBL" id="KAB0797444.1"/>
    </source>
</evidence>
<proteinExistence type="predicted"/>
<dbReference type="Proteomes" id="UP000327044">
    <property type="component" value="Unassembled WGS sequence"/>
</dbReference>
<keyword evidence="1" id="KW-0732">Signal</keyword>
<dbReference type="EMBL" id="VVIM01000006">
    <property type="protein sequence ID" value="KAB0797444.1"/>
    <property type="molecule type" value="Genomic_DNA"/>
</dbReference>
<feature type="chain" id="PRO_5024330492" evidence="1">
    <location>
        <begin position="17"/>
        <end position="194"/>
    </location>
</feature>
<dbReference type="AlphaFoldDB" id="A0A5N4AJG6"/>
<organism evidence="2 3">
    <name type="scientific">Photinus pyralis</name>
    <name type="common">Common eastern firefly</name>
    <name type="synonym">Lampyris pyralis</name>
    <dbReference type="NCBI Taxonomy" id="7054"/>
    <lineage>
        <taxon>Eukaryota</taxon>
        <taxon>Metazoa</taxon>
        <taxon>Ecdysozoa</taxon>
        <taxon>Arthropoda</taxon>
        <taxon>Hexapoda</taxon>
        <taxon>Insecta</taxon>
        <taxon>Pterygota</taxon>
        <taxon>Neoptera</taxon>
        <taxon>Endopterygota</taxon>
        <taxon>Coleoptera</taxon>
        <taxon>Polyphaga</taxon>
        <taxon>Elateriformia</taxon>
        <taxon>Elateroidea</taxon>
        <taxon>Lampyridae</taxon>
        <taxon>Lampyrinae</taxon>
        <taxon>Photinus</taxon>
    </lineage>
</organism>
<accession>A0A5N4AJG6</accession>
<keyword evidence="3" id="KW-1185">Reference proteome</keyword>
<feature type="signal peptide" evidence="1">
    <location>
        <begin position="1"/>
        <end position="16"/>
    </location>
</feature>
<name>A0A5N4AJG6_PHOPY</name>